<dbReference type="InterPro" id="IPR054162">
    <property type="entry name" value="DUF6293_C"/>
</dbReference>
<gene>
    <name evidence="3" type="ORF">CUJ86_02250</name>
</gene>
<comment type="caution">
    <text evidence="3">The sequence shown here is derived from an EMBL/GenBank/DDBJ whole genome shotgun (WGS) entry which is preliminary data.</text>
</comment>
<reference evidence="3 4" key="1">
    <citation type="submission" date="2017-11" db="EMBL/GenBank/DDBJ databases">
        <title>Isolation and Characterization of Methanofollis Species from Methane Seep Offshore SW Taiwan.</title>
        <authorList>
            <person name="Teng N.-H."/>
            <person name="Lai M.-C."/>
            <person name="Chen S.-C."/>
        </authorList>
    </citation>
    <scope>NUCLEOTIDE SEQUENCE [LARGE SCALE GENOMIC DNA]</scope>
    <source>
        <strain evidence="3 4">FWC-SCC2</strain>
    </source>
</reference>
<dbReference type="EMBL" id="PGCL01000001">
    <property type="protein sequence ID" value="TAJ45568.1"/>
    <property type="molecule type" value="Genomic_DNA"/>
</dbReference>
<organism evidence="3 4">
    <name type="scientific">Methanofollis fontis</name>
    <dbReference type="NCBI Taxonomy" id="2052832"/>
    <lineage>
        <taxon>Archaea</taxon>
        <taxon>Methanobacteriati</taxon>
        <taxon>Methanobacteriota</taxon>
        <taxon>Stenosarchaea group</taxon>
        <taxon>Methanomicrobia</taxon>
        <taxon>Methanomicrobiales</taxon>
        <taxon>Methanomicrobiaceae</taxon>
        <taxon>Methanofollis</taxon>
    </lineage>
</organism>
<dbReference type="InterPro" id="IPR046260">
    <property type="entry name" value="HFX_2341-like_N"/>
</dbReference>
<dbReference type="Pfam" id="PF22665">
    <property type="entry name" value="WHD_DUF6293"/>
    <property type="match status" value="1"/>
</dbReference>
<evidence type="ECO:0000259" key="1">
    <source>
        <dbReference type="Pfam" id="PF19810"/>
    </source>
</evidence>
<keyword evidence="4" id="KW-1185">Reference proteome</keyword>
<evidence type="ECO:0000313" key="4">
    <source>
        <dbReference type="Proteomes" id="UP000292580"/>
    </source>
</evidence>
<dbReference type="Proteomes" id="UP000292580">
    <property type="component" value="Unassembled WGS sequence"/>
</dbReference>
<evidence type="ECO:0000313" key="3">
    <source>
        <dbReference type="EMBL" id="TAJ45568.1"/>
    </source>
</evidence>
<feature type="domain" description="HFX-2341-like N-terminal" evidence="1">
    <location>
        <begin position="20"/>
        <end position="146"/>
    </location>
</feature>
<dbReference type="OrthoDB" id="142096at2157"/>
<protein>
    <submittedName>
        <fullName evidence="3">Uncharacterized protein</fullName>
    </submittedName>
</protein>
<name>A0A483CRV7_9EURY</name>
<sequence>MYIVTIVTPVNIRSGLSETVHIIPLGHEIDRAVKPFTRTRADRAYVLTVPKAADLDPEMNNKQQFFLDRVIEELQGFGIPVTFVPVNMFSIPDVMRVIARIIRTEQEVGNRVLVNMSSCGRKTSVAVTLAAMVHDAAVYYVSADRYASSGGPEDERRHGLSVVEEVRTEMFQNFRIMMPKHENLLLLAELYRRRHEGDGRMESDMIIEFFHESGVYGFSSDDLPPKKNRGYEPGGRKRALLNRINRGFLEELERQGYVERIREGRRFSIRITEAGEYIACVSGLLED</sequence>
<dbReference type="Gene3D" id="3.40.50.11700">
    <property type="match status" value="1"/>
</dbReference>
<dbReference type="AlphaFoldDB" id="A0A483CRV7"/>
<evidence type="ECO:0000259" key="2">
    <source>
        <dbReference type="Pfam" id="PF22665"/>
    </source>
</evidence>
<dbReference type="Pfam" id="PF19810">
    <property type="entry name" value="HFX_2341_N"/>
    <property type="match status" value="1"/>
</dbReference>
<feature type="domain" description="DUF6293" evidence="2">
    <location>
        <begin position="171"/>
        <end position="282"/>
    </location>
</feature>
<proteinExistence type="predicted"/>
<accession>A0A483CRV7</accession>